<gene>
    <name evidence="3" type="ORF">CR159_04940</name>
</gene>
<reference evidence="3 4" key="1">
    <citation type="submission" date="2017-10" db="EMBL/GenBank/DDBJ databases">
        <title>Two draft genome sequences of Pusillimonas sp. strains isolated from a nitrate- and radionuclide-contaminated groundwater in Russia.</title>
        <authorList>
            <person name="Grouzdev D.S."/>
            <person name="Tourova T.P."/>
            <person name="Goeva M.A."/>
            <person name="Babich T.L."/>
            <person name="Sokolova D.S."/>
            <person name="Abdullin R."/>
            <person name="Poltaraus A.B."/>
            <person name="Toshchakov S.V."/>
            <person name="Nazina T.N."/>
        </authorList>
    </citation>
    <scope>NUCLEOTIDE SEQUENCE [LARGE SCALE GENOMIC DNA]</scope>
    <source>
        <strain evidence="3 4">JR1/69-3-13</strain>
    </source>
</reference>
<dbReference type="OrthoDB" id="948134at2"/>
<protein>
    <submittedName>
        <fullName evidence="3">DedA family protein</fullName>
    </submittedName>
</protein>
<evidence type="ECO:0000313" key="3">
    <source>
        <dbReference type="EMBL" id="PLC50945.1"/>
    </source>
</evidence>
<dbReference type="InterPro" id="IPR051311">
    <property type="entry name" value="DedA_domain"/>
</dbReference>
<dbReference type="PANTHER" id="PTHR42709:SF2">
    <property type="entry name" value="INNER MEMBRANE PROTEIN YOHD"/>
    <property type="match status" value="1"/>
</dbReference>
<comment type="caution">
    <text evidence="3">The sequence shown here is derived from an EMBL/GenBank/DDBJ whole genome shotgun (WGS) entry which is preliminary data.</text>
</comment>
<evidence type="ECO:0000313" key="4">
    <source>
        <dbReference type="Proteomes" id="UP000234190"/>
    </source>
</evidence>
<dbReference type="Pfam" id="PF09335">
    <property type="entry name" value="VTT_dom"/>
    <property type="match status" value="1"/>
</dbReference>
<evidence type="ECO:0000256" key="1">
    <source>
        <dbReference type="SAM" id="Phobius"/>
    </source>
</evidence>
<dbReference type="RefSeq" id="WP_102072897.1">
    <property type="nucleotide sequence ID" value="NZ_PDNW01000003.1"/>
</dbReference>
<dbReference type="PANTHER" id="PTHR42709">
    <property type="entry name" value="ALKALINE PHOSPHATASE LIKE PROTEIN"/>
    <property type="match status" value="1"/>
</dbReference>
<organism evidence="3 4">
    <name type="scientific">Pollutimonas subterranea</name>
    <dbReference type="NCBI Taxonomy" id="2045210"/>
    <lineage>
        <taxon>Bacteria</taxon>
        <taxon>Pseudomonadati</taxon>
        <taxon>Pseudomonadota</taxon>
        <taxon>Betaproteobacteria</taxon>
        <taxon>Burkholderiales</taxon>
        <taxon>Alcaligenaceae</taxon>
        <taxon>Pollutimonas</taxon>
    </lineage>
</organism>
<dbReference type="InterPro" id="IPR032816">
    <property type="entry name" value="VTT_dom"/>
</dbReference>
<feature type="transmembrane region" description="Helical" evidence="1">
    <location>
        <begin position="12"/>
        <end position="33"/>
    </location>
</feature>
<evidence type="ECO:0000259" key="2">
    <source>
        <dbReference type="Pfam" id="PF09335"/>
    </source>
</evidence>
<keyword evidence="1" id="KW-0472">Membrane</keyword>
<keyword evidence="4" id="KW-1185">Reference proteome</keyword>
<sequence length="187" mass="20985">MITDFIAEHGYLAVFIGSVLEGETVLVLAGFAAHQNYLSFLPIVVCGLCGGWLGDMFFFLLGRRHGAAILNRHPEWSPRVHKVNDWLVRYQAGVIVGVRFMYGLRVAGPIAIGMSDIPAWRFIMFNLIGSTVWACLFTAAGYLFGHTLEWLFADIKRYEEAALLWILAAAAVLVLFRHIRKRSTRPS</sequence>
<name>A0A2N4U7E7_9BURK</name>
<dbReference type="EMBL" id="PDNW01000003">
    <property type="protein sequence ID" value="PLC50945.1"/>
    <property type="molecule type" value="Genomic_DNA"/>
</dbReference>
<keyword evidence="1" id="KW-0812">Transmembrane</keyword>
<dbReference type="AlphaFoldDB" id="A0A2N4U7E7"/>
<dbReference type="Proteomes" id="UP000234190">
    <property type="component" value="Unassembled WGS sequence"/>
</dbReference>
<keyword evidence="1" id="KW-1133">Transmembrane helix</keyword>
<feature type="transmembrane region" description="Helical" evidence="1">
    <location>
        <begin position="162"/>
        <end position="179"/>
    </location>
</feature>
<feature type="transmembrane region" description="Helical" evidence="1">
    <location>
        <begin position="122"/>
        <end position="142"/>
    </location>
</feature>
<feature type="transmembrane region" description="Helical" evidence="1">
    <location>
        <begin position="39"/>
        <end position="62"/>
    </location>
</feature>
<proteinExistence type="predicted"/>
<feature type="domain" description="VTT" evidence="2">
    <location>
        <begin position="22"/>
        <end position="142"/>
    </location>
</feature>
<accession>A0A2N4U7E7</accession>
<dbReference type="GO" id="GO:0005886">
    <property type="term" value="C:plasma membrane"/>
    <property type="evidence" value="ECO:0007669"/>
    <property type="project" value="TreeGrafter"/>
</dbReference>